<name>A0A3M6UWA4_POCDA</name>
<evidence type="ECO:0000256" key="2">
    <source>
        <dbReference type="ARBA" id="ARBA00023030"/>
    </source>
</evidence>
<dbReference type="InterPro" id="IPR023581">
    <property type="entry name" value="PD_growth_factor_CS"/>
</dbReference>
<dbReference type="PROSITE" id="PS00249">
    <property type="entry name" value="PDGF_1"/>
    <property type="match status" value="1"/>
</dbReference>
<dbReference type="GO" id="GO:0005615">
    <property type="term" value="C:extracellular space"/>
    <property type="evidence" value="ECO:0007669"/>
    <property type="project" value="TreeGrafter"/>
</dbReference>
<dbReference type="PANTHER" id="PTHR11633">
    <property type="entry name" value="PLATELET-DERIVED GROWTH FACTOR"/>
    <property type="match status" value="1"/>
</dbReference>
<dbReference type="EMBL" id="RCHS01000573">
    <property type="protein sequence ID" value="RMX57887.1"/>
    <property type="molecule type" value="Genomic_DNA"/>
</dbReference>
<dbReference type="GO" id="GO:0008284">
    <property type="term" value="P:positive regulation of cell population proliferation"/>
    <property type="evidence" value="ECO:0007669"/>
    <property type="project" value="TreeGrafter"/>
</dbReference>
<dbReference type="GO" id="GO:0008083">
    <property type="term" value="F:growth factor activity"/>
    <property type="evidence" value="ECO:0007669"/>
    <property type="project" value="UniProtKB-KW"/>
</dbReference>
<protein>
    <recommendedName>
        <fullName evidence="6">Platelet-derived growth factor (PDGF) family profile domain-containing protein</fullName>
    </recommendedName>
</protein>
<evidence type="ECO:0000256" key="5">
    <source>
        <dbReference type="SAM" id="SignalP"/>
    </source>
</evidence>
<keyword evidence="8" id="KW-1185">Reference proteome</keyword>
<dbReference type="Proteomes" id="UP000275408">
    <property type="component" value="Unassembled WGS sequence"/>
</dbReference>
<evidence type="ECO:0000256" key="1">
    <source>
        <dbReference type="ARBA" id="ARBA00006686"/>
    </source>
</evidence>
<dbReference type="OrthoDB" id="8878063at2759"/>
<dbReference type="GO" id="GO:0051781">
    <property type="term" value="P:positive regulation of cell division"/>
    <property type="evidence" value="ECO:0007669"/>
    <property type="project" value="UniProtKB-KW"/>
</dbReference>
<dbReference type="Gene3D" id="2.10.90.10">
    <property type="entry name" value="Cystine-knot cytokines"/>
    <property type="match status" value="1"/>
</dbReference>
<dbReference type="InterPro" id="IPR000072">
    <property type="entry name" value="PDGF/VEGF_dom"/>
</dbReference>
<dbReference type="Pfam" id="PF00341">
    <property type="entry name" value="PDGF"/>
    <property type="match status" value="1"/>
</dbReference>
<evidence type="ECO:0000313" key="7">
    <source>
        <dbReference type="EMBL" id="RMX57887.1"/>
    </source>
</evidence>
<dbReference type="PROSITE" id="PS50278">
    <property type="entry name" value="PDGF_2"/>
    <property type="match status" value="1"/>
</dbReference>
<keyword evidence="3" id="KW-0497">Mitogen</keyword>
<dbReference type="SUPFAM" id="SSF57501">
    <property type="entry name" value="Cystine-knot cytokines"/>
    <property type="match status" value="1"/>
</dbReference>
<feature type="domain" description="Platelet-derived growth factor (PDGF) family profile" evidence="6">
    <location>
        <begin position="156"/>
        <end position="229"/>
    </location>
</feature>
<dbReference type="GO" id="GO:0005172">
    <property type="term" value="F:vascular endothelial growth factor receptor binding"/>
    <property type="evidence" value="ECO:0007669"/>
    <property type="project" value="UniProtKB-ARBA"/>
</dbReference>
<evidence type="ECO:0000313" key="8">
    <source>
        <dbReference type="Proteomes" id="UP000275408"/>
    </source>
</evidence>
<dbReference type="PANTHER" id="PTHR11633:SF1">
    <property type="entry name" value="LD28763P"/>
    <property type="match status" value="1"/>
</dbReference>
<feature type="signal peptide" evidence="5">
    <location>
        <begin position="1"/>
        <end position="18"/>
    </location>
</feature>
<dbReference type="SMART" id="SM00141">
    <property type="entry name" value="PDGF"/>
    <property type="match status" value="1"/>
</dbReference>
<comment type="caution">
    <text evidence="7">The sequence shown here is derived from an EMBL/GenBank/DDBJ whole genome shotgun (WGS) entry which is preliminary data.</text>
</comment>
<feature type="chain" id="PRO_5018118221" description="Platelet-derived growth factor (PDGF) family profile domain-containing protein" evidence="5">
    <location>
        <begin position="19"/>
        <end position="324"/>
    </location>
</feature>
<keyword evidence="2 4" id="KW-0339">Growth factor</keyword>
<evidence type="ECO:0000256" key="3">
    <source>
        <dbReference type="ARBA" id="ARBA00023246"/>
    </source>
</evidence>
<sequence length="324" mass="36703">MKTTLIWVLLVAVIFCEGRRSLKDRFRSRIRRRPKPAPTTKFTPTIIPTTQAEVLPVGINSVYNIPELRKINSTKAFYDYFKKIPRNAIYLLDSVIHPLHNRALVYNDDKMQSPVTVGSLPDGRLPGKHSTAVNTDGSVWNCEVRPTLVSLPAPHFGLQIFPPCVLLNRCTGCCFARNLLTCKPLEKKMTPVQHFNIFMPSGKPQDITYTLVTTMMEEHVKCGCECIKTADSCDKKKQVWNSNTCSCDCKPAYQESEVACQKPYKYVKEKCGCVCNKAEQECSNPLHKWSIEECKCVCRNEPKCIGRQRLDEANCQCTSQLSGR</sequence>
<gene>
    <name evidence="7" type="ORF">pdam_00006700</name>
</gene>
<dbReference type="GO" id="GO:0016020">
    <property type="term" value="C:membrane"/>
    <property type="evidence" value="ECO:0007669"/>
    <property type="project" value="InterPro"/>
</dbReference>
<dbReference type="AlphaFoldDB" id="A0A3M6UWA4"/>
<evidence type="ECO:0000256" key="4">
    <source>
        <dbReference type="RuleBase" id="RU003818"/>
    </source>
</evidence>
<reference evidence="7 8" key="1">
    <citation type="journal article" date="2018" name="Sci. Rep.">
        <title>Comparative analysis of the Pocillopora damicornis genome highlights role of immune system in coral evolution.</title>
        <authorList>
            <person name="Cunning R."/>
            <person name="Bay R.A."/>
            <person name="Gillette P."/>
            <person name="Baker A.C."/>
            <person name="Traylor-Knowles N."/>
        </authorList>
    </citation>
    <scope>NUCLEOTIDE SEQUENCE [LARGE SCALE GENOMIC DNA]</scope>
    <source>
        <strain evidence="7">RSMAS</strain>
        <tissue evidence="7">Whole animal</tissue>
    </source>
</reference>
<organism evidence="7 8">
    <name type="scientific">Pocillopora damicornis</name>
    <name type="common">Cauliflower coral</name>
    <name type="synonym">Millepora damicornis</name>
    <dbReference type="NCBI Taxonomy" id="46731"/>
    <lineage>
        <taxon>Eukaryota</taxon>
        <taxon>Metazoa</taxon>
        <taxon>Cnidaria</taxon>
        <taxon>Anthozoa</taxon>
        <taxon>Hexacorallia</taxon>
        <taxon>Scleractinia</taxon>
        <taxon>Astrocoeniina</taxon>
        <taxon>Pocilloporidae</taxon>
        <taxon>Pocillopora</taxon>
    </lineage>
</organism>
<comment type="similarity">
    <text evidence="1 4">Belongs to the PDGF/VEGF growth factor family.</text>
</comment>
<accession>A0A3M6UWA4</accession>
<proteinExistence type="inferred from homology"/>
<keyword evidence="5" id="KW-0732">Signal</keyword>
<dbReference type="InterPro" id="IPR029034">
    <property type="entry name" value="Cystine-knot_cytokine"/>
</dbReference>
<evidence type="ECO:0000259" key="6">
    <source>
        <dbReference type="PROSITE" id="PS50278"/>
    </source>
</evidence>